<feature type="domain" description="C2H2-type" evidence="13">
    <location>
        <begin position="395"/>
        <end position="424"/>
    </location>
</feature>
<feature type="compositionally biased region" description="Polar residues" evidence="12">
    <location>
        <begin position="442"/>
        <end position="457"/>
    </location>
</feature>
<dbReference type="PANTHER" id="PTHR24388">
    <property type="entry name" value="ZINC FINGER PROTEIN"/>
    <property type="match status" value="1"/>
</dbReference>
<evidence type="ECO:0000256" key="2">
    <source>
        <dbReference type="ARBA" id="ARBA00022723"/>
    </source>
</evidence>
<organism evidence="14 15">
    <name type="scientific">Magallana gigas</name>
    <name type="common">Pacific oyster</name>
    <name type="synonym">Crassostrea gigas</name>
    <dbReference type="NCBI Taxonomy" id="29159"/>
    <lineage>
        <taxon>Eukaryota</taxon>
        <taxon>Metazoa</taxon>
        <taxon>Spiralia</taxon>
        <taxon>Lophotrochozoa</taxon>
        <taxon>Mollusca</taxon>
        <taxon>Bivalvia</taxon>
        <taxon>Autobranchia</taxon>
        <taxon>Pteriomorphia</taxon>
        <taxon>Ostreida</taxon>
        <taxon>Ostreoidea</taxon>
        <taxon>Ostreidae</taxon>
        <taxon>Magallana</taxon>
    </lineage>
</organism>
<dbReference type="GO" id="GO:0000981">
    <property type="term" value="F:DNA-binding transcription factor activity, RNA polymerase II-specific"/>
    <property type="evidence" value="ECO:0007669"/>
    <property type="project" value="TreeGrafter"/>
</dbReference>
<evidence type="ECO:0000256" key="6">
    <source>
        <dbReference type="ARBA" id="ARBA00023015"/>
    </source>
</evidence>
<evidence type="ECO:0000259" key="13">
    <source>
        <dbReference type="PROSITE" id="PS50157"/>
    </source>
</evidence>
<dbReference type="GO" id="GO:0005634">
    <property type="term" value="C:nucleus"/>
    <property type="evidence" value="ECO:0007669"/>
    <property type="project" value="UniProtKB-SubCell"/>
</dbReference>
<dbReference type="EnsemblMetazoa" id="G35375.2">
    <property type="protein sequence ID" value="G35375.2:cds"/>
    <property type="gene ID" value="G35375"/>
</dbReference>
<feature type="domain" description="C2H2-type" evidence="13">
    <location>
        <begin position="282"/>
        <end position="309"/>
    </location>
</feature>
<dbReference type="PANTHER" id="PTHR24388:SF100">
    <property type="entry name" value="ZINC FINGER PROTEIN 423"/>
    <property type="match status" value="1"/>
</dbReference>
<comment type="similarity">
    <text evidence="10">Belongs to the snail C2H2-type zinc-finger protein family.</text>
</comment>
<name>A0A8W8MUA8_MAGGI</name>
<feature type="domain" description="C2H2-type" evidence="13">
    <location>
        <begin position="367"/>
        <end position="394"/>
    </location>
</feature>
<feature type="compositionally biased region" description="Basic and acidic residues" evidence="12">
    <location>
        <begin position="16"/>
        <end position="38"/>
    </location>
</feature>
<keyword evidence="15" id="KW-1185">Reference proteome</keyword>
<accession>A0A8W8MUA8</accession>
<dbReference type="Proteomes" id="UP000005408">
    <property type="component" value="Unassembled WGS sequence"/>
</dbReference>
<evidence type="ECO:0000256" key="11">
    <source>
        <dbReference type="PROSITE-ProRule" id="PRU00042"/>
    </source>
</evidence>
<feature type="region of interest" description="Disordered" evidence="12">
    <location>
        <begin position="16"/>
        <end position="104"/>
    </location>
</feature>
<reference evidence="14" key="1">
    <citation type="submission" date="2022-08" db="UniProtKB">
        <authorList>
            <consortium name="EnsemblMetazoa"/>
        </authorList>
    </citation>
    <scope>IDENTIFICATION</scope>
    <source>
        <strain evidence="14">05x7-T-G4-1.051#20</strain>
    </source>
</reference>
<dbReference type="InterPro" id="IPR013087">
    <property type="entry name" value="Znf_C2H2_type"/>
</dbReference>
<dbReference type="AlphaFoldDB" id="A0A8W8MUA8"/>
<dbReference type="OrthoDB" id="5428132at2759"/>
<keyword evidence="7" id="KW-0238">DNA-binding</keyword>
<evidence type="ECO:0000256" key="12">
    <source>
        <dbReference type="SAM" id="MobiDB-lite"/>
    </source>
</evidence>
<evidence type="ECO:0000313" key="15">
    <source>
        <dbReference type="Proteomes" id="UP000005408"/>
    </source>
</evidence>
<dbReference type="SMART" id="SM00355">
    <property type="entry name" value="ZnF_C2H2"/>
    <property type="match status" value="5"/>
</dbReference>
<keyword evidence="9" id="KW-0539">Nucleus</keyword>
<keyword evidence="6" id="KW-0805">Transcription regulation</keyword>
<dbReference type="EnsemblMetazoa" id="G35375.1">
    <property type="protein sequence ID" value="G35375.1:cds"/>
    <property type="gene ID" value="G35375"/>
</dbReference>
<evidence type="ECO:0000256" key="4">
    <source>
        <dbReference type="ARBA" id="ARBA00022771"/>
    </source>
</evidence>
<dbReference type="FunFam" id="3.30.160.60:FF:000322">
    <property type="entry name" value="GDNF-inducible zinc finger protein 1"/>
    <property type="match status" value="1"/>
</dbReference>
<evidence type="ECO:0000256" key="8">
    <source>
        <dbReference type="ARBA" id="ARBA00023163"/>
    </source>
</evidence>
<comment type="subcellular location">
    <subcellularLocation>
        <location evidence="1">Nucleus</location>
    </subcellularLocation>
</comment>
<dbReference type="FunFam" id="3.30.160.60:FF:002005">
    <property type="entry name" value="Zinc finger protein 200"/>
    <property type="match status" value="1"/>
</dbReference>
<dbReference type="InterPro" id="IPR050527">
    <property type="entry name" value="Snail/Krueppel_Znf"/>
</dbReference>
<feature type="domain" description="C2H2-type" evidence="13">
    <location>
        <begin position="339"/>
        <end position="366"/>
    </location>
</feature>
<sequence>MPKSFLLTNRRFLIEKKKFKESPSGKPSRNEKTTHDDGYEAGQLQDWDDKPSQTTPQQCPEFVDYRQIFYIEHDERHPPTKDFSNETDTDDNDTPKDLSTKRRTSPFIPTRANEASLPKLNEGHNVPQQISTAHTIHAPSYMIGQRPSYSYFQYPDESSGQRDYTTEAVPDYKRTAQTPSMPLEHRPEVELSPYNRYSDFSAELRPEFSPINRCHAECSDHFSLLYDLIRNTNGLLEHREQIEAPLNAKRALNFDNPTYSPVIEPISPRSTSGNEHDAFNNYPCEECGKRYSTSSNLARHRQTHRSSSDKKARKCPHCEKVYVSMPAFSMHVRTHSQGCECPYCGKRFSRPWLLQGHIRTHTGEKPFDCPKCGKCFADKSNLRAHVQTHSTEKPYVCGRCGKAFALKSYLYKHEESSCMRGQRNRAKLEKPGTRAHKHRNRQNSIHDSSPSTPESLA</sequence>
<keyword evidence="2" id="KW-0479">Metal-binding</keyword>
<dbReference type="FunFam" id="3.30.160.60:FF:000043">
    <property type="entry name" value="Scratch family zinc finger 2"/>
    <property type="match status" value="1"/>
</dbReference>
<evidence type="ECO:0000256" key="7">
    <source>
        <dbReference type="ARBA" id="ARBA00023125"/>
    </source>
</evidence>
<evidence type="ECO:0000313" key="14">
    <source>
        <dbReference type="EnsemblMetazoa" id="G35375.2:cds"/>
    </source>
</evidence>
<dbReference type="Pfam" id="PF00096">
    <property type="entry name" value="zf-C2H2"/>
    <property type="match status" value="3"/>
</dbReference>
<dbReference type="PROSITE" id="PS00028">
    <property type="entry name" value="ZINC_FINGER_C2H2_1"/>
    <property type="match status" value="4"/>
</dbReference>
<dbReference type="EnsemblMetazoa" id="G35375.3">
    <property type="protein sequence ID" value="G35375.3:cds"/>
    <property type="gene ID" value="G35375"/>
</dbReference>
<evidence type="ECO:0000256" key="5">
    <source>
        <dbReference type="ARBA" id="ARBA00022833"/>
    </source>
</evidence>
<dbReference type="InterPro" id="IPR036236">
    <property type="entry name" value="Znf_C2H2_sf"/>
</dbReference>
<dbReference type="SUPFAM" id="SSF57667">
    <property type="entry name" value="beta-beta-alpha zinc fingers"/>
    <property type="match status" value="3"/>
</dbReference>
<evidence type="ECO:0000256" key="3">
    <source>
        <dbReference type="ARBA" id="ARBA00022737"/>
    </source>
</evidence>
<dbReference type="GO" id="GO:0008270">
    <property type="term" value="F:zinc ion binding"/>
    <property type="evidence" value="ECO:0007669"/>
    <property type="project" value="UniProtKB-KW"/>
</dbReference>
<evidence type="ECO:0000256" key="10">
    <source>
        <dbReference type="ARBA" id="ARBA00037948"/>
    </source>
</evidence>
<dbReference type="PROSITE" id="PS50157">
    <property type="entry name" value="ZINC_FINGER_C2H2_2"/>
    <property type="match status" value="5"/>
</dbReference>
<dbReference type="Gene3D" id="3.30.160.60">
    <property type="entry name" value="Classic Zinc Finger"/>
    <property type="match status" value="4"/>
</dbReference>
<protein>
    <recommendedName>
        <fullName evidence="13">C2H2-type domain-containing protein</fullName>
    </recommendedName>
</protein>
<keyword evidence="5" id="KW-0862">Zinc</keyword>
<keyword evidence="4 11" id="KW-0863">Zinc-finger</keyword>
<feature type="compositionally biased region" description="Basic and acidic residues" evidence="12">
    <location>
        <begin position="71"/>
        <end position="84"/>
    </location>
</feature>
<evidence type="ECO:0000256" key="1">
    <source>
        <dbReference type="ARBA" id="ARBA00004123"/>
    </source>
</evidence>
<feature type="domain" description="C2H2-type" evidence="13">
    <location>
        <begin position="313"/>
        <end position="336"/>
    </location>
</feature>
<proteinExistence type="inferred from homology"/>
<keyword evidence="3" id="KW-0677">Repeat</keyword>
<feature type="region of interest" description="Disordered" evidence="12">
    <location>
        <begin position="420"/>
        <end position="457"/>
    </location>
</feature>
<evidence type="ECO:0000256" key="9">
    <source>
        <dbReference type="ARBA" id="ARBA00023242"/>
    </source>
</evidence>
<dbReference type="FunFam" id="3.30.160.60:FF:000207">
    <property type="entry name" value="zinc finger protein SNAI2"/>
    <property type="match status" value="1"/>
</dbReference>
<dbReference type="OMA" id="NRCHAEC"/>
<dbReference type="GO" id="GO:0000978">
    <property type="term" value="F:RNA polymerase II cis-regulatory region sequence-specific DNA binding"/>
    <property type="evidence" value="ECO:0007669"/>
    <property type="project" value="TreeGrafter"/>
</dbReference>
<keyword evidence="8" id="KW-0804">Transcription</keyword>